<evidence type="ECO:0000256" key="1">
    <source>
        <dbReference type="SAM" id="Phobius"/>
    </source>
</evidence>
<organism evidence="2 3">
    <name type="scientific">Belliella filtrata</name>
    <dbReference type="NCBI Taxonomy" id="2923435"/>
    <lineage>
        <taxon>Bacteria</taxon>
        <taxon>Pseudomonadati</taxon>
        <taxon>Bacteroidota</taxon>
        <taxon>Cytophagia</taxon>
        <taxon>Cytophagales</taxon>
        <taxon>Cyclobacteriaceae</taxon>
        <taxon>Belliella</taxon>
    </lineage>
</organism>
<keyword evidence="1" id="KW-1133">Transmembrane helix</keyword>
<proteinExistence type="predicted"/>
<keyword evidence="1" id="KW-0472">Membrane</keyword>
<name>A0ABS9UZG1_9BACT</name>
<protein>
    <submittedName>
        <fullName evidence="2">Uncharacterized protein</fullName>
    </submittedName>
</protein>
<keyword evidence="3" id="KW-1185">Reference proteome</keyword>
<evidence type="ECO:0000313" key="2">
    <source>
        <dbReference type="EMBL" id="MCH7409359.1"/>
    </source>
</evidence>
<reference evidence="2" key="1">
    <citation type="submission" date="2022-03" db="EMBL/GenBank/DDBJ databases">
        <title>De novo assembled genomes of Belliella spp. (Cyclobacteriaceae) strains.</title>
        <authorList>
            <person name="Szabo A."/>
            <person name="Korponai K."/>
            <person name="Felfoldi T."/>
        </authorList>
    </citation>
    <scope>NUCLEOTIDE SEQUENCE</scope>
    <source>
        <strain evidence="2">DSM 111904</strain>
    </source>
</reference>
<evidence type="ECO:0000313" key="3">
    <source>
        <dbReference type="Proteomes" id="UP001165489"/>
    </source>
</evidence>
<feature type="transmembrane region" description="Helical" evidence="1">
    <location>
        <begin position="35"/>
        <end position="52"/>
    </location>
</feature>
<comment type="caution">
    <text evidence="2">The sequence shown here is derived from an EMBL/GenBank/DDBJ whole genome shotgun (WGS) entry which is preliminary data.</text>
</comment>
<dbReference type="RefSeq" id="WP_241294251.1">
    <property type="nucleotide sequence ID" value="NZ_JAKZGP010000015.1"/>
</dbReference>
<keyword evidence="1" id="KW-0812">Transmembrane</keyword>
<sequence>MKRLIIITSILGLITTIVPPFLVFTNQIDPSTSKTLMLIGTVVWFISAPLWLNKKEQESV</sequence>
<accession>A0ABS9UZG1</accession>
<gene>
    <name evidence="2" type="ORF">MM239_08140</name>
</gene>
<dbReference type="Proteomes" id="UP001165489">
    <property type="component" value="Unassembled WGS sequence"/>
</dbReference>
<dbReference type="EMBL" id="JAKZGP010000015">
    <property type="protein sequence ID" value="MCH7409359.1"/>
    <property type="molecule type" value="Genomic_DNA"/>
</dbReference>